<accession>A0ACC1QY75</accession>
<dbReference type="EMBL" id="JANAKD010000286">
    <property type="protein sequence ID" value="KAJ3495398.1"/>
    <property type="molecule type" value="Genomic_DNA"/>
</dbReference>
<gene>
    <name evidence="1" type="ORF">NLG97_g3422</name>
</gene>
<comment type="caution">
    <text evidence="1">The sequence shown here is derived from an EMBL/GenBank/DDBJ whole genome shotgun (WGS) entry which is preliminary data.</text>
</comment>
<evidence type="ECO:0000313" key="2">
    <source>
        <dbReference type="Proteomes" id="UP001148737"/>
    </source>
</evidence>
<sequence>MNFRDILFSLLFLLVQGAPTTVPTHNYGEITLAITFQYGWIWNDTGTGARIPLQMWRPQAQNPGFRPLGSVGENNYNDINDKRGTVMMALNAEVKPKDPKYPALTDPKGWDQRWYDNPGRGRYRGSIWRPICPTRYVCVGDVGVSSHKEPEKSAAWCVRTDLVQKGSYAKAPIWDDGSGSELLPLYAGGFRSDDWHFKNETTPWVPMIQVERVYKPFTISVPKITKDTIPNKDDIYSETKEAAHFLPLTLLFEPTDEKLLLHKEYPFANVTRAVSWIAKEVWVNDAPGTITHSESLTYGFTKAQSESFEHTAGIQINAGIGIKAVSFGVSLNYQFTYRKSTENTEFSNEMRTESYSLPRYAAAVLFVKRVHLEASSVGLV</sequence>
<organism evidence="1 2">
    <name type="scientific">Lecanicillium saksenae</name>
    <dbReference type="NCBI Taxonomy" id="468837"/>
    <lineage>
        <taxon>Eukaryota</taxon>
        <taxon>Fungi</taxon>
        <taxon>Dikarya</taxon>
        <taxon>Ascomycota</taxon>
        <taxon>Pezizomycotina</taxon>
        <taxon>Sordariomycetes</taxon>
        <taxon>Hypocreomycetidae</taxon>
        <taxon>Hypocreales</taxon>
        <taxon>Cordycipitaceae</taxon>
        <taxon>Lecanicillium</taxon>
    </lineage>
</organism>
<dbReference type="Proteomes" id="UP001148737">
    <property type="component" value="Unassembled WGS sequence"/>
</dbReference>
<evidence type="ECO:0000313" key="1">
    <source>
        <dbReference type="EMBL" id="KAJ3495398.1"/>
    </source>
</evidence>
<keyword evidence="2" id="KW-1185">Reference proteome</keyword>
<reference evidence="1" key="1">
    <citation type="submission" date="2022-07" db="EMBL/GenBank/DDBJ databases">
        <title>Genome Sequence of Lecanicillium saksenae.</title>
        <authorList>
            <person name="Buettner E."/>
        </authorList>
    </citation>
    <scope>NUCLEOTIDE SEQUENCE</scope>
    <source>
        <strain evidence="1">VT-O1</strain>
    </source>
</reference>
<proteinExistence type="predicted"/>
<protein>
    <submittedName>
        <fullName evidence="1">Uncharacterized protein</fullName>
    </submittedName>
</protein>
<name>A0ACC1QY75_9HYPO</name>